<gene>
    <name evidence="1" type="ORF">ACJ72_06659</name>
</gene>
<protein>
    <submittedName>
        <fullName evidence="1">Uncharacterized protein</fullName>
    </submittedName>
</protein>
<keyword evidence="2" id="KW-1185">Reference proteome</keyword>
<dbReference type="Proteomes" id="UP000091918">
    <property type="component" value="Unassembled WGS sequence"/>
</dbReference>
<proteinExistence type="predicted"/>
<evidence type="ECO:0000313" key="1">
    <source>
        <dbReference type="EMBL" id="OAX79022.1"/>
    </source>
</evidence>
<dbReference type="STRING" id="1658172.A0A1B7NQC1"/>
<reference evidence="1 2" key="1">
    <citation type="submission" date="2015-07" db="EMBL/GenBank/DDBJ databases">
        <title>Emmonsia species relationships and genome sequence.</title>
        <authorList>
            <person name="Cuomo C.A."/>
            <person name="Schwartz I.S."/>
            <person name="Kenyon C."/>
            <person name="de Hoog G.S."/>
            <person name="Govender N.P."/>
            <person name="Botha A."/>
            <person name="Moreno L."/>
            <person name="de Vries M."/>
            <person name="Munoz J.F."/>
            <person name="Stielow J.B."/>
        </authorList>
    </citation>
    <scope>NUCLEOTIDE SEQUENCE [LARGE SCALE GENOMIC DNA]</scope>
    <source>
        <strain evidence="1 2">CBS 136260</strain>
    </source>
</reference>
<name>A0A1B7NQC1_9EURO</name>
<organism evidence="1 2">
    <name type="scientific">Emergomyces africanus</name>
    <dbReference type="NCBI Taxonomy" id="1955775"/>
    <lineage>
        <taxon>Eukaryota</taxon>
        <taxon>Fungi</taxon>
        <taxon>Dikarya</taxon>
        <taxon>Ascomycota</taxon>
        <taxon>Pezizomycotina</taxon>
        <taxon>Eurotiomycetes</taxon>
        <taxon>Eurotiomycetidae</taxon>
        <taxon>Onygenales</taxon>
        <taxon>Ajellomycetaceae</taxon>
        <taxon>Emergomyces</taxon>
    </lineage>
</organism>
<accession>A0A1B7NQC1</accession>
<comment type="caution">
    <text evidence="1">The sequence shown here is derived from an EMBL/GenBank/DDBJ whole genome shotgun (WGS) entry which is preliminary data.</text>
</comment>
<dbReference type="AlphaFoldDB" id="A0A1B7NQC1"/>
<evidence type="ECO:0000313" key="2">
    <source>
        <dbReference type="Proteomes" id="UP000091918"/>
    </source>
</evidence>
<dbReference type="EMBL" id="LGUA01001195">
    <property type="protein sequence ID" value="OAX79022.1"/>
    <property type="molecule type" value="Genomic_DNA"/>
</dbReference>
<sequence length="93" mass="10840">MKSMIQERHDNITKTYLNILEPLLVIEENSALGHSYHTSATLEPDKHEFQFLSDNNEKFEKLQIYIPYLGMMKIEQHPVLSDTTQPAPMSSEY</sequence>